<feature type="transmembrane region" description="Helical" evidence="6">
    <location>
        <begin position="97"/>
        <end position="118"/>
    </location>
</feature>
<dbReference type="Pfam" id="PF03739">
    <property type="entry name" value="LptF_LptG"/>
    <property type="match status" value="1"/>
</dbReference>
<feature type="transmembrane region" description="Helical" evidence="6">
    <location>
        <begin position="12"/>
        <end position="33"/>
    </location>
</feature>
<organism evidence="7 8">
    <name type="scientific">Lacunisphaera limnophila</name>
    <dbReference type="NCBI Taxonomy" id="1838286"/>
    <lineage>
        <taxon>Bacteria</taxon>
        <taxon>Pseudomonadati</taxon>
        <taxon>Verrucomicrobiota</taxon>
        <taxon>Opitutia</taxon>
        <taxon>Opitutales</taxon>
        <taxon>Opitutaceae</taxon>
        <taxon>Lacunisphaera</taxon>
    </lineage>
</organism>
<feature type="transmembrane region" description="Helical" evidence="6">
    <location>
        <begin position="357"/>
        <end position="374"/>
    </location>
</feature>
<sequence length="379" mass="42439">MNLLHRHILANVFLTCAASVGLFAFVLMLGNAMKDLLGPMLAGQLALETVVRLVALLVPFVVYYALPMGMLTGILLVLGRMSSDREITAMRASGLSVAWLSAPIIFLALLGVVLSLLINFQFMPVARLAYQREFAEAVRQNPLSFIVPRTFIRDFPGVVLYVGEKDGERLKDFWIWELDGQNRVRRFARAESGLLDYSDDNSTLVLTLERAQVEVRDPKDPENFSKHMISPGSDVLPIDLPVSRLAGDRSVKRKLKWLTFPQLLAEWARLKQPDATVPAAERAQQLMRVQITIQEKAAMAFAVLSFALIAIPLGIKISRKETSANLGLGLLLAMGYYFATIMAGWLDNRPELRPDLIVWLPNIVFQGIGLWLFYRVDRS</sequence>
<feature type="transmembrane region" description="Helical" evidence="6">
    <location>
        <begin position="53"/>
        <end position="77"/>
    </location>
</feature>
<dbReference type="RefSeq" id="WP_069962452.1">
    <property type="nucleotide sequence ID" value="NZ_CP016094.1"/>
</dbReference>
<proteinExistence type="predicted"/>
<evidence type="ECO:0000256" key="2">
    <source>
        <dbReference type="ARBA" id="ARBA00022475"/>
    </source>
</evidence>
<evidence type="ECO:0000313" key="8">
    <source>
        <dbReference type="Proteomes" id="UP000095228"/>
    </source>
</evidence>
<dbReference type="PANTHER" id="PTHR33529:SF6">
    <property type="entry name" value="YJGP_YJGQ FAMILY PERMEASE"/>
    <property type="match status" value="1"/>
</dbReference>
<dbReference type="OrthoDB" id="9780716at2"/>
<dbReference type="EMBL" id="CP016094">
    <property type="protein sequence ID" value="AOS45285.1"/>
    <property type="molecule type" value="Genomic_DNA"/>
</dbReference>
<evidence type="ECO:0000256" key="1">
    <source>
        <dbReference type="ARBA" id="ARBA00004651"/>
    </source>
</evidence>
<dbReference type="Proteomes" id="UP000095228">
    <property type="component" value="Chromosome"/>
</dbReference>
<keyword evidence="3 6" id="KW-0812">Transmembrane</keyword>
<name>A0A1D8AWM2_9BACT</name>
<keyword evidence="8" id="KW-1185">Reference proteome</keyword>
<keyword evidence="5 6" id="KW-0472">Membrane</keyword>
<evidence type="ECO:0000256" key="4">
    <source>
        <dbReference type="ARBA" id="ARBA00022989"/>
    </source>
</evidence>
<evidence type="ECO:0000256" key="5">
    <source>
        <dbReference type="ARBA" id="ARBA00023136"/>
    </source>
</evidence>
<dbReference type="AlphaFoldDB" id="A0A1D8AWM2"/>
<keyword evidence="4 6" id="KW-1133">Transmembrane helix</keyword>
<evidence type="ECO:0000313" key="7">
    <source>
        <dbReference type="EMBL" id="AOS45285.1"/>
    </source>
</evidence>
<feature type="transmembrane region" description="Helical" evidence="6">
    <location>
        <begin position="327"/>
        <end position="345"/>
    </location>
</feature>
<reference evidence="7 8" key="1">
    <citation type="submission" date="2016-06" db="EMBL/GenBank/DDBJ databases">
        <title>Three novel species with peptidoglycan cell walls form the new genus Lacunisphaera gen. nov. in the family Opitutaceae of the verrucomicrobial subdivision 4.</title>
        <authorList>
            <person name="Rast P."/>
            <person name="Gloeckner I."/>
            <person name="Jogler M."/>
            <person name="Boedeker C."/>
            <person name="Jeske O."/>
            <person name="Wiegand S."/>
            <person name="Reinhardt R."/>
            <person name="Schumann P."/>
            <person name="Rohde M."/>
            <person name="Spring S."/>
            <person name="Gloeckner F.O."/>
            <person name="Jogler C."/>
        </authorList>
    </citation>
    <scope>NUCLEOTIDE SEQUENCE [LARGE SCALE GENOMIC DNA]</scope>
    <source>
        <strain evidence="7 8">IG16b</strain>
    </source>
</reference>
<keyword evidence="2" id="KW-1003">Cell membrane</keyword>
<dbReference type="KEGG" id="obg:Verru16b_02364"/>
<dbReference type="GO" id="GO:0015920">
    <property type="term" value="P:lipopolysaccharide transport"/>
    <property type="evidence" value="ECO:0007669"/>
    <property type="project" value="TreeGrafter"/>
</dbReference>
<gene>
    <name evidence="7" type="ORF">Verru16b_02364</name>
</gene>
<dbReference type="InterPro" id="IPR005495">
    <property type="entry name" value="LptG/LptF_permease"/>
</dbReference>
<comment type="subcellular location">
    <subcellularLocation>
        <location evidence="1">Cell membrane</location>
        <topology evidence="1">Multi-pass membrane protein</topology>
    </subcellularLocation>
</comment>
<protein>
    <submittedName>
        <fullName evidence="7">Putative permease YjgP/YjgQ family protein</fullName>
    </submittedName>
</protein>
<evidence type="ECO:0000256" key="3">
    <source>
        <dbReference type="ARBA" id="ARBA00022692"/>
    </source>
</evidence>
<dbReference type="GO" id="GO:0043190">
    <property type="term" value="C:ATP-binding cassette (ABC) transporter complex"/>
    <property type="evidence" value="ECO:0007669"/>
    <property type="project" value="TreeGrafter"/>
</dbReference>
<dbReference type="PANTHER" id="PTHR33529">
    <property type="entry name" value="SLR0882 PROTEIN-RELATED"/>
    <property type="match status" value="1"/>
</dbReference>
<evidence type="ECO:0000256" key="6">
    <source>
        <dbReference type="SAM" id="Phobius"/>
    </source>
</evidence>
<feature type="transmembrane region" description="Helical" evidence="6">
    <location>
        <begin position="297"/>
        <end position="315"/>
    </location>
</feature>
<accession>A0A1D8AWM2</accession>
<dbReference type="STRING" id="1838286.Verru16b_02364"/>